<dbReference type="PANTHER" id="PTHR43531">
    <property type="entry name" value="PROTEIN ICFG"/>
    <property type="match status" value="1"/>
</dbReference>
<dbReference type="InterPro" id="IPR051310">
    <property type="entry name" value="MCP_chemotaxis"/>
</dbReference>
<evidence type="ECO:0000259" key="7">
    <source>
        <dbReference type="PROSITE" id="PS50111"/>
    </source>
</evidence>
<keyword evidence="2" id="KW-0145">Chemotaxis</keyword>
<dbReference type="SMART" id="SM00283">
    <property type="entry name" value="MA"/>
    <property type="match status" value="1"/>
</dbReference>
<comment type="subcellular location">
    <subcellularLocation>
        <location evidence="1">Membrane</location>
    </subcellularLocation>
</comment>
<organism evidence="9 10">
    <name type="scientific">Rhizobium laguerreae</name>
    <dbReference type="NCBI Taxonomy" id="1076926"/>
    <lineage>
        <taxon>Bacteria</taxon>
        <taxon>Pseudomonadati</taxon>
        <taxon>Pseudomonadota</taxon>
        <taxon>Alphaproteobacteria</taxon>
        <taxon>Hyphomicrobiales</taxon>
        <taxon>Rhizobiaceae</taxon>
        <taxon>Rhizobium/Agrobacterium group</taxon>
        <taxon>Rhizobium</taxon>
    </lineage>
</organism>
<dbReference type="AlphaFoldDB" id="A0AB35FDE9"/>
<dbReference type="PANTHER" id="PTHR43531:SF11">
    <property type="entry name" value="METHYL-ACCEPTING CHEMOTAXIS PROTEIN 3"/>
    <property type="match status" value="1"/>
</dbReference>
<reference evidence="9" key="1">
    <citation type="submission" date="2020-04" db="EMBL/GenBank/DDBJ databases">
        <title>Global-level population genomics supports evidence of horizontal gene transfer on evolution of Rhizobia in Lentils.</title>
        <authorList>
            <person name="Gai Y."/>
            <person name="Cook D."/>
            <person name="Riely B."/>
        </authorList>
    </citation>
    <scope>NUCLEOTIDE SEQUENCE</scope>
    <source>
        <strain evidence="9">TLR9</strain>
    </source>
</reference>
<keyword evidence="6" id="KW-0812">Transmembrane</keyword>
<evidence type="ECO:0000256" key="3">
    <source>
        <dbReference type="ARBA" id="ARBA00029447"/>
    </source>
</evidence>
<feature type="transmembrane region" description="Helical" evidence="6">
    <location>
        <begin position="12"/>
        <end position="29"/>
    </location>
</feature>
<keyword evidence="5" id="KW-0175">Coiled coil</keyword>
<feature type="domain" description="Methyl-accepting transducer" evidence="7">
    <location>
        <begin position="351"/>
        <end position="580"/>
    </location>
</feature>
<dbReference type="GO" id="GO:0016020">
    <property type="term" value="C:membrane"/>
    <property type="evidence" value="ECO:0007669"/>
    <property type="project" value="UniProtKB-SubCell"/>
</dbReference>
<name>A0AB35FDE9_9HYPH</name>
<feature type="domain" description="HAMP" evidence="8">
    <location>
        <begin position="213"/>
        <end position="266"/>
    </location>
</feature>
<dbReference type="PROSITE" id="PS50111">
    <property type="entry name" value="CHEMOTAXIS_TRANSDUC_2"/>
    <property type="match status" value="1"/>
</dbReference>
<evidence type="ECO:0000256" key="2">
    <source>
        <dbReference type="ARBA" id="ARBA00022500"/>
    </source>
</evidence>
<dbReference type="SUPFAM" id="SSF158472">
    <property type="entry name" value="HAMP domain-like"/>
    <property type="match status" value="1"/>
</dbReference>
<dbReference type="InterPro" id="IPR004089">
    <property type="entry name" value="MCPsignal_dom"/>
</dbReference>
<evidence type="ECO:0000256" key="6">
    <source>
        <dbReference type="SAM" id="Phobius"/>
    </source>
</evidence>
<gene>
    <name evidence="9" type="ORF">HFO74_15200</name>
</gene>
<dbReference type="Gene3D" id="1.10.287.950">
    <property type="entry name" value="Methyl-accepting chemotaxis protein"/>
    <property type="match status" value="1"/>
</dbReference>
<sequence length="621" mass="65607">MKNLPIVGKPAALMAVFGVFTILVATYAASQISKINSSYTDVLMHDSIAALALGNADKAFENSRAAISDLLMLTDDTLNAKAITELRDAHDRFQREMDIAIAAAADDATLPRLKATGFDVLNSVCQATVNAAMVATAASDVAASQATFLRDCQPRFPSLSVEISAAAQLLGSKVEARKNELAAKSRNAISATFVIIIAGLVAVMTIAISAAKSSVVQPIRLLAATMEQLANGDLDARVLNTERRDEVGSMAKAVQIFKDNGLRARQLEAVAQSLRNENEKEREDNASIERARSKEMQVATTRLAEGLQRLAMGDLTFQLSEPFAEDFESLRGNYNAAVAQLNETLATVQDATGSIDSGTTEISVSADDLSKRTEQQAASLEQTAAALDEITTNVVAASARVGEARKLAQETNDSAARSGAIVADAVVAMHKIENSSQQISSIIGVIDDIAFQTNLLALNAGVEAARAGDAGKGFAVVAQEVRELAQRSALAAREITSLIRTSTAEVEGGVTLVSQTGMALKGIESNVAEINRHMDAIATSAREQAVGLSEVNMAVTQMDQVTQKNAAMVEESNAASASLKTEVTRLRLMIAQFHLVTKSSAHLLSSENVPSSIALRSLAYG</sequence>
<evidence type="ECO:0000313" key="9">
    <source>
        <dbReference type="EMBL" id="MBY3064764.1"/>
    </source>
</evidence>
<evidence type="ECO:0000256" key="4">
    <source>
        <dbReference type="PROSITE-ProRule" id="PRU00284"/>
    </source>
</evidence>
<protein>
    <submittedName>
        <fullName evidence="9">HAMP domain-containing protein</fullName>
    </submittedName>
</protein>
<dbReference type="GO" id="GO:0006935">
    <property type="term" value="P:chemotaxis"/>
    <property type="evidence" value="ECO:0007669"/>
    <property type="project" value="UniProtKB-KW"/>
</dbReference>
<feature type="domain" description="HAMP" evidence="8">
    <location>
        <begin position="294"/>
        <end position="346"/>
    </location>
</feature>
<dbReference type="CDD" id="cd06225">
    <property type="entry name" value="HAMP"/>
    <property type="match status" value="1"/>
</dbReference>
<evidence type="ECO:0000259" key="8">
    <source>
        <dbReference type="PROSITE" id="PS50885"/>
    </source>
</evidence>
<evidence type="ECO:0000313" key="10">
    <source>
        <dbReference type="Proteomes" id="UP000758022"/>
    </source>
</evidence>
<feature type="transmembrane region" description="Helical" evidence="6">
    <location>
        <begin position="188"/>
        <end position="211"/>
    </location>
</feature>
<keyword evidence="6" id="KW-1133">Transmembrane helix</keyword>
<keyword evidence="4" id="KW-0807">Transducer</keyword>
<dbReference type="FunFam" id="1.10.287.950:FF:000001">
    <property type="entry name" value="Methyl-accepting chemotaxis sensory transducer"/>
    <property type="match status" value="1"/>
</dbReference>
<dbReference type="SUPFAM" id="SSF58104">
    <property type="entry name" value="Methyl-accepting chemotaxis protein (MCP) signaling domain"/>
    <property type="match status" value="1"/>
</dbReference>
<dbReference type="Pfam" id="PF00672">
    <property type="entry name" value="HAMP"/>
    <property type="match status" value="1"/>
</dbReference>
<evidence type="ECO:0000256" key="1">
    <source>
        <dbReference type="ARBA" id="ARBA00004370"/>
    </source>
</evidence>
<dbReference type="PROSITE" id="PS50885">
    <property type="entry name" value="HAMP"/>
    <property type="match status" value="2"/>
</dbReference>
<evidence type="ECO:0000256" key="5">
    <source>
        <dbReference type="SAM" id="Coils"/>
    </source>
</evidence>
<dbReference type="Gene3D" id="1.10.8.500">
    <property type="entry name" value="HAMP domain in histidine kinase"/>
    <property type="match status" value="1"/>
</dbReference>
<dbReference type="EMBL" id="JAAXQQ010000004">
    <property type="protein sequence ID" value="MBY3064764.1"/>
    <property type="molecule type" value="Genomic_DNA"/>
</dbReference>
<comment type="caution">
    <text evidence="9">The sequence shown here is derived from an EMBL/GenBank/DDBJ whole genome shotgun (WGS) entry which is preliminary data.</text>
</comment>
<accession>A0AB35FDE9</accession>
<dbReference type="Pfam" id="PF00015">
    <property type="entry name" value="MCPsignal"/>
    <property type="match status" value="1"/>
</dbReference>
<dbReference type="InterPro" id="IPR003660">
    <property type="entry name" value="HAMP_dom"/>
</dbReference>
<dbReference type="Proteomes" id="UP000758022">
    <property type="component" value="Unassembled WGS sequence"/>
</dbReference>
<comment type="similarity">
    <text evidence="3">Belongs to the methyl-accepting chemotaxis (MCP) protein family.</text>
</comment>
<feature type="coiled-coil region" evidence="5">
    <location>
        <begin position="264"/>
        <end position="291"/>
    </location>
</feature>
<dbReference type="RefSeq" id="WP_221979380.1">
    <property type="nucleotide sequence ID" value="NZ_JAAXQQ010000004.1"/>
</dbReference>
<proteinExistence type="inferred from homology"/>
<dbReference type="SMART" id="SM00304">
    <property type="entry name" value="HAMP"/>
    <property type="match status" value="2"/>
</dbReference>
<dbReference type="GO" id="GO:0007165">
    <property type="term" value="P:signal transduction"/>
    <property type="evidence" value="ECO:0007669"/>
    <property type="project" value="UniProtKB-KW"/>
</dbReference>
<dbReference type="CDD" id="cd11386">
    <property type="entry name" value="MCP_signal"/>
    <property type="match status" value="1"/>
</dbReference>
<keyword evidence="6" id="KW-0472">Membrane</keyword>